<organism evidence="2 3">
    <name type="scientific">Thioalkalivibrio paradoxus ARh 1</name>
    <dbReference type="NCBI Taxonomy" id="713585"/>
    <lineage>
        <taxon>Bacteria</taxon>
        <taxon>Pseudomonadati</taxon>
        <taxon>Pseudomonadota</taxon>
        <taxon>Gammaproteobacteria</taxon>
        <taxon>Chromatiales</taxon>
        <taxon>Ectothiorhodospiraceae</taxon>
        <taxon>Thioalkalivibrio</taxon>
    </lineage>
</organism>
<keyword evidence="3" id="KW-1185">Reference proteome</keyword>
<feature type="transmembrane region" description="Helical" evidence="1">
    <location>
        <begin position="148"/>
        <end position="166"/>
    </location>
</feature>
<feature type="transmembrane region" description="Helical" evidence="1">
    <location>
        <begin position="239"/>
        <end position="257"/>
    </location>
</feature>
<gene>
    <name evidence="2" type="ORF">THITH_09845</name>
</gene>
<dbReference type="OrthoDB" id="2542372at2"/>
<protein>
    <recommendedName>
        <fullName evidence="4">Lysylphosphatidylglycerol synthetase</fullName>
    </recommendedName>
</protein>
<feature type="transmembrane region" description="Helical" evidence="1">
    <location>
        <begin position="208"/>
        <end position="227"/>
    </location>
</feature>
<name>W0DIR8_9GAMM</name>
<sequence>MNKRLRWAGSLLAIGGIVFVALGLREHAAAIDLTRIGSADWLMVMGLALVYGVASLLLALGWWNLLGQFGTRLSLGWAIRVYGISQIAKYLPGNIMHLAGRQTMGMAAGVPGWTLAKSAVWELALIAAVGALFGGLALPLVVEGFPAEAGTALFLGMVSVAFVLVWRSAGPSAARALVAYAVFLAISGGLFVALVDVASAGFEWTGTLLWFPVVGAYVLAWLAGLLTPGAPAGVGVRELVLLVLLKGVIGEIELLLAVLLSRLVTALGDVLFFGMALLGDRKSPRQGA</sequence>
<evidence type="ECO:0000256" key="1">
    <source>
        <dbReference type="SAM" id="Phobius"/>
    </source>
</evidence>
<dbReference type="STRING" id="713585.THITH_09845"/>
<evidence type="ECO:0008006" key="4">
    <source>
        <dbReference type="Google" id="ProtNLM"/>
    </source>
</evidence>
<dbReference type="EMBL" id="CP007029">
    <property type="protein sequence ID" value="AHE98509.1"/>
    <property type="molecule type" value="Genomic_DNA"/>
</dbReference>
<feature type="transmembrane region" description="Helical" evidence="1">
    <location>
        <begin position="123"/>
        <end position="142"/>
    </location>
</feature>
<dbReference type="RefSeq" id="WP_006748340.1">
    <property type="nucleotide sequence ID" value="NZ_CP007029.1"/>
</dbReference>
<feature type="transmembrane region" description="Helical" evidence="1">
    <location>
        <begin position="40"/>
        <end position="63"/>
    </location>
</feature>
<keyword evidence="1" id="KW-0472">Membrane</keyword>
<accession>W0DIR8</accession>
<dbReference type="Proteomes" id="UP000005289">
    <property type="component" value="Chromosome"/>
</dbReference>
<evidence type="ECO:0000313" key="3">
    <source>
        <dbReference type="Proteomes" id="UP000005289"/>
    </source>
</evidence>
<proteinExistence type="predicted"/>
<keyword evidence="1" id="KW-1133">Transmembrane helix</keyword>
<feature type="transmembrane region" description="Helical" evidence="1">
    <location>
        <begin position="178"/>
        <end position="202"/>
    </location>
</feature>
<reference evidence="2 3" key="1">
    <citation type="submission" date="2013-12" db="EMBL/GenBank/DDBJ databases">
        <authorList>
            <consortium name="DOE Joint Genome Institute"/>
            <person name="Muyzer G."/>
            <person name="Huntemann M."/>
            <person name="Han J."/>
            <person name="Chen A."/>
            <person name="Kyrpides N."/>
            <person name="Mavromatis K."/>
            <person name="Markowitz V."/>
            <person name="Palaniappan K."/>
            <person name="Ivanova N."/>
            <person name="Schaumberg A."/>
            <person name="Pati A."/>
            <person name="Liolios K."/>
            <person name="Nordberg H.P."/>
            <person name="Cantor M.N."/>
            <person name="Hua S.X."/>
            <person name="Woyke T."/>
        </authorList>
    </citation>
    <scope>NUCLEOTIDE SEQUENCE [LARGE SCALE GENOMIC DNA]</scope>
    <source>
        <strain evidence="2 3">ARh 1</strain>
    </source>
</reference>
<dbReference type="AlphaFoldDB" id="W0DIR8"/>
<evidence type="ECO:0000313" key="2">
    <source>
        <dbReference type="EMBL" id="AHE98509.1"/>
    </source>
</evidence>
<keyword evidence="1" id="KW-0812">Transmembrane</keyword>
<dbReference type="HOGENOM" id="CLU_051659_1_0_6"/>
<dbReference type="KEGG" id="tti:THITH_09845"/>